<keyword evidence="2" id="KW-1185">Reference proteome</keyword>
<name>A0ACA9SQD9_9GLOM</name>
<organism evidence="1 2">
    <name type="scientific">Racocetra persica</name>
    <dbReference type="NCBI Taxonomy" id="160502"/>
    <lineage>
        <taxon>Eukaryota</taxon>
        <taxon>Fungi</taxon>
        <taxon>Fungi incertae sedis</taxon>
        <taxon>Mucoromycota</taxon>
        <taxon>Glomeromycotina</taxon>
        <taxon>Glomeromycetes</taxon>
        <taxon>Diversisporales</taxon>
        <taxon>Gigasporaceae</taxon>
        <taxon>Racocetra</taxon>
    </lineage>
</organism>
<feature type="non-terminal residue" evidence="1">
    <location>
        <position position="1"/>
    </location>
</feature>
<dbReference type="EMBL" id="CAJVQC010143981">
    <property type="protein sequence ID" value="CAG8844771.1"/>
    <property type="molecule type" value="Genomic_DNA"/>
</dbReference>
<feature type="non-terminal residue" evidence="1">
    <location>
        <position position="90"/>
    </location>
</feature>
<reference evidence="1" key="1">
    <citation type="submission" date="2021-06" db="EMBL/GenBank/DDBJ databases">
        <authorList>
            <person name="Kallberg Y."/>
            <person name="Tangrot J."/>
            <person name="Rosling A."/>
        </authorList>
    </citation>
    <scope>NUCLEOTIDE SEQUENCE</scope>
    <source>
        <strain evidence="1">MA461A</strain>
    </source>
</reference>
<sequence length="90" mass="10213">KARAAIFLSLDELWDKSDEMGLKASILDPCALKLLSFATVQEREDTEAQIYSLSAELWGSFSISDQATTEDEFTRYMKEQIAHKNQNPLI</sequence>
<proteinExistence type="predicted"/>
<comment type="caution">
    <text evidence="1">The sequence shown here is derived from an EMBL/GenBank/DDBJ whole genome shotgun (WGS) entry which is preliminary data.</text>
</comment>
<dbReference type="Proteomes" id="UP000789920">
    <property type="component" value="Unassembled WGS sequence"/>
</dbReference>
<accession>A0ACA9SQD9</accession>
<gene>
    <name evidence="1" type="ORF">RPERSI_LOCUS33349</name>
</gene>
<evidence type="ECO:0000313" key="2">
    <source>
        <dbReference type="Proteomes" id="UP000789920"/>
    </source>
</evidence>
<protein>
    <submittedName>
        <fullName evidence="1">22380_t:CDS:1</fullName>
    </submittedName>
</protein>
<evidence type="ECO:0000313" key="1">
    <source>
        <dbReference type="EMBL" id="CAG8844771.1"/>
    </source>
</evidence>